<dbReference type="CDD" id="cd00118">
    <property type="entry name" value="LysM"/>
    <property type="match status" value="1"/>
</dbReference>
<evidence type="ECO:0000313" key="2">
    <source>
        <dbReference type="EMBL" id="KAF1084819.1"/>
    </source>
</evidence>
<dbReference type="Gene3D" id="2.60.120.260">
    <property type="entry name" value="Galactose-binding domain-like"/>
    <property type="match status" value="1"/>
</dbReference>
<keyword evidence="3" id="KW-1185">Reference proteome</keyword>
<dbReference type="GO" id="GO:0008745">
    <property type="term" value="F:N-acetylmuramoyl-L-alanine amidase activity"/>
    <property type="evidence" value="ECO:0007669"/>
    <property type="project" value="UniProtKB-EC"/>
</dbReference>
<dbReference type="AlphaFoldDB" id="A0A9D2WP18"/>
<dbReference type="PROSITE" id="PS51782">
    <property type="entry name" value="LYSM"/>
    <property type="match status" value="1"/>
</dbReference>
<dbReference type="InterPro" id="IPR036779">
    <property type="entry name" value="LysM_dom_sf"/>
</dbReference>
<dbReference type="GO" id="GO:0008932">
    <property type="term" value="F:lytic endotransglycosylase activity"/>
    <property type="evidence" value="ECO:0007669"/>
    <property type="project" value="TreeGrafter"/>
</dbReference>
<dbReference type="InterPro" id="IPR020481">
    <property type="entry name" value="Intracell_prot_inh_BsuPI"/>
</dbReference>
<evidence type="ECO:0000259" key="1">
    <source>
        <dbReference type="PROSITE" id="PS51782"/>
    </source>
</evidence>
<dbReference type="PANTHER" id="PTHR33734">
    <property type="entry name" value="LYSM DOMAIN-CONTAINING GPI-ANCHORED PROTEIN 2"/>
    <property type="match status" value="1"/>
</dbReference>
<dbReference type="Gene3D" id="2.60.40.2360">
    <property type="entry name" value="Intracellular proteinase inhibitor BsuPI"/>
    <property type="match status" value="1"/>
</dbReference>
<dbReference type="Proteomes" id="UP000798488">
    <property type="component" value="Unassembled WGS sequence"/>
</dbReference>
<reference evidence="2" key="1">
    <citation type="submission" date="2016-02" db="EMBL/GenBank/DDBJ databases">
        <title>Draft Genome Sequence of Sporotomaculum syntrophicum Strain FB, a Syntrophic Benzoate Degrader.</title>
        <authorList>
            <person name="Nobu M.K."/>
            <person name="Narihiro T."/>
            <person name="Qiu Y.-L."/>
            <person name="Ohashi A."/>
            <person name="Liu W.-T."/>
            <person name="Yuji S."/>
        </authorList>
    </citation>
    <scope>NUCLEOTIDE SEQUENCE</scope>
    <source>
        <strain evidence="2">FB</strain>
    </source>
</reference>
<dbReference type="EMBL" id="LSRS01000004">
    <property type="protein sequence ID" value="KAF1084819.1"/>
    <property type="molecule type" value="Genomic_DNA"/>
</dbReference>
<dbReference type="Gene3D" id="3.10.350.10">
    <property type="entry name" value="LysM domain"/>
    <property type="match status" value="1"/>
</dbReference>
<organism evidence="2 3">
    <name type="scientific">Sporotomaculum syntrophicum</name>
    <dbReference type="NCBI Taxonomy" id="182264"/>
    <lineage>
        <taxon>Bacteria</taxon>
        <taxon>Bacillati</taxon>
        <taxon>Bacillota</taxon>
        <taxon>Clostridia</taxon>
        <taxon>Eubacteriales</taxon>
        <taxon>Desulfallaceae</taxon>
        <taxon>Sporotomaculum</taxon>
    </lineage>
</organism>
<accession>A0A9D2WP18</accession>
<gene>
    <name evidence="2" type="primary">xlyA</name>
    <name evidence="2" type="ORF">SPSYN_01989</name>
</gene>
<comment type="caution">
    <text evidence="2">The sequence shown here is derived from an EMBL/GenBank/DDBJ whole genome shotgun (WGS) entry which is preliminary data.</text>
</comment>
<keyword evidence="2" id="KW-0378">Hydrolase</keyword>
<evidence type="ECO:0000313" key="3">
    <source>
        <dbReference type="Proteomes" id="UP000798488"/>
    </source>
</evidence>
<sequence>MTYTVQPGDTLASIANRYGISMQQLVELNNIANPNYIWVGQIITIPDDDDNEQPSIRANASLAQSGDPSVSRIISGLCYTITTNRARYQRGERVNITFTKCNVSNSTIRLRYNTSQRFDFVALRNGREVWRWSDDRFFTQATETVVLRPGACQTFRATWDLRNNQGNFVAPDVYTIRAFNMARSLSSLSVQTNVQVVRTDGQQPSLPSPSPCPSTNMLSDPGLERWLDRNTPRIWSGSNVLRTTSAHSGSYAAELGADADRQAVLYQTVDAEPNRIYQITFWGMERTRPRGTANFVLEVEIFIYDSAGRLIGRVDPSFSPGALPNNTYQQYTFTSGVLPSRTDRAQLRFVFRPRTGNDNTVIIDDVVMTCVR</sequence>
<dbReference type="Pfam" id="PF12690">
    <property type="entry name" value="BsuPI"/>
    <property type="match status" value="1"/>
</dbReference>
<dbReference type="EC" id="3.5.1.28" evidence="2"/>
<dbReference type="SUPFAM" id="SSF54106">
    <property type="entry name" value="LysM domain"/>
    <property type="match status" value="1"/>
</dbReference>
<dbReference type="InterPro" id="IPR038144">
    <property type="entry name" value="IPI"/>
</dbReference>
<dbReference type="Pfam" id="PF01476">
    <property type="entry name" value="LysM"/>
    <property type="match status" value="1"/>
</dbReference>
<dbReference type="SMART" id="SM00257">
    <property type="entry name" value="LysM"/>
    <property type="match status" value="1"/>
</dbReference>
<protein>
    <submittedName>
        <fullName evidence="2">N-acetylmuramoyl-L-alanine amidase XlyA</fullName>
        <ecNumber evidence="2">3.5.1.28</ecNumber>
    </submittedName>
</protein>
<dbReference type="PANTHER" id="PTHR33734:SF22">
    <property type="entry name" value="MEMBRANE-BOUND LYTIC MUREIN TRANSGLYCOSYLASE D"/>
    <property type="match status" value="1"/>
</dbReference>
<feature type="domain" description="LysM" evidence="1">
    <location>
        <begin position="1"/>
        <end position="45"/>
    </location>
</feature>
<proteinExistence type="predicted"/>
<dbReference type="InterPro" id="IPR018392">
    <property type="entry name" value="LysM"/>
</dbReference>
<name>A0A9D2WP18_9FIRM</name>